<feature type="region of interest" description="Disordered" evidence="1">
    <location>
        <begin position="172"/>
        <end position="193"/>
    </location>
</feature>
<reference evidence="3" key="1">
    <citation type="journal article" date="2019" name="Int. J. Syst. Evol. Microbiol.">
        <title>The Global Catalogue of Microorganisms (GCM) 10K type strain sequencing project: providing services to taxonomists for standard genome sequencing and annotation.</title>
        <authorList>
            <consortium name="The Broad Institute Genomics Platform"/>
            <consortium name="The Broad Institute Genome Sequencing Center for Infectious Disease"/>
            <person name="Wu L."/>
            <person name="Ma J."/>
        </authorList>
    </citation>
    <scope>NUCLEOTIDE SEQUENCE [LARGE SCALE GENOMIC DNA]</scope>
    <source>
        <strain evidence="3">JCM 16923</strain>
    </source>
</reference>
<dbReference type="EMBL" id="BAAAZW010000011">
    <property type="protein sequence ID" value="GAA3969124.1"/>
    <property type="molecule type" value="Genomic_DNA"/>
</dbReference>
<accession>A0ABP7PPF9</accession>
<name>A0ABP7PPF9_9ACTN</name>
<keyword evidence="3" id="KW-1185">Reference proteome</keyword>
<dbReference type="Proteomes" id="UP001418444">
    <property type="component" value="Unassembled WGS sequence"/>
</dbReference>
<evidence type="ECO:0000313" key="2">
    <source>
        <dbReference type="EMBL" id="GAA3969124.1"/>
    </source>
</evidence>
<comment type="caution">
    <text evidence="2">The sequence shown here is derived from an EMBL/GenBank/DDBJ whole genome shotgun (WGS) entry which is preliminary data.</text>
</comment>
<gene>
    <name evidence="2" type="ORF">GCM10022231_32850</name>
</gene>
<proteinExistence type="predicted"/>
<evidence type="ECO:0000313" key="3">
    <source>
        <dbReference type="Proteomes" id="UP001418444"/>
    </source>
</evidence>
<organism evidence="2 3">
    <name type="scientific">Gordonia caeni</name>
    <dbReference type="NCBI Taxonomy" id="1007097"/>
    <lineage>
        <taxon>Bacteria</taxon>
        <taxon>Bacillati</taxon>
        <taxon>Actinomycetota</taxon>
        <taxon>Actinomycetes</taxon>
        <taxon>Mycobacteriales</taxon>
        <taxon>Gordoniaceae</taxon>
        <taxon>Gordonia</taxon>
    </lineage>
</organism>
<evidence type="ECO:0000256" key="1">
    <source>
        <dbReference type="SAM" id="MobiDB-lite"/>
    </source>
</evidence>
<dbReference type="RefSeq" id="WP_344785594.1">
    <property type="nucleotide sequence ID" value="NZ_BAAAZW010000011.1"/>
</dbReference>
<sequence>MSQMSLFSAETEDPAIDDLAGLLAAQGQSLHTAVGARVSVVVTAQWRAEAIRADILETGIEAETAHSEEGSTLARTEANPRLTALHRRWSSGAVKSVPEGWTPSPRALRFWVLAAGRPEGVHYVLGLDPHAPETHGPLATALMRVGIAPTLVGSSGSQPALRVTGRKRRTRLLETVGGPPDDSEAKAAWPTPR</sequence>
<protein>
    <submittedName>
        <fullName evidence="2">Uncharacterized protein</fullName>
    </submittedName>
</protein>